<dbReference type="AlphaFoldDB" id="A0A5Q5BFT2"/>
<evidence type="ECO:0008006" key="2">
    <source>
        <dbReference type="Google" id="ProtNLM"/>
    </source>
</evidence>
<evidence type="ECO:0000313" key="1">
    <source>
        <dbReference type="EMBL" id="ABG07050.1"/>
    </source>
</evidence>
<gene>
    <name evidence="1" type="ordered locus">Mmcs_0935</name>
</gene>
<reference evidence="1" key="1">
    <citation type="submission" date="2006-06" db="EMBL/GenBank/DDBJ databases">
        <title>Complete sequence of chromosome of Mycobacterium sp. MCS.</title>
        <authorList>
            <consortium name="US DOE Joint Genome Institute"/>
            <person name="Copeland A."/>
            <person name="Lucas S."/>
            <person name="Lapidus A."/>
            <person name="Barry K."/>
            <person name="Detter J.C."/>
            <person name="Glavina del Rio T."/>
            <person name="Hammon N."/>
            <person name="Israni S."/>
            <person name="Dalin E."/>
            <person name="Tice H."/>
            <person name="Pitluck S."/>
            <person name="Martinez M."/>
            <person name="Schmutz J."/>
            <person name="Larimer F."/>
            <person name="Land M."/>
            <person name="Hauser L."/>
            <person name="Kyrpides N."/>
            <person name="Kim E."/>
            <person name="Miller C.D."/>
            <person name="Hughes J.E."/>
            <person name="Anderson A.J."/>
            <person name="Sims R.C."/>
            <person name="Richardson P."/>
        </authorList>
    </citation>
    <scope>NUCLEOTIDE SEQUENCE [LARGE SCALE GENOMIC DNA]</scope>
    <source>
        <strain evidence="1">MCS</strain>
    </source>
</reference>
<organism evidence="1">
    <name type="scientific">Mycobacterium sp. (strain MCS)</name>
    <dbReference type="NCBI Taxonomy" id="164756"/>
    <lineage>
        <taxon>Bacteria</taxon>
        <taxon>Bacillati</taxon>
        <taxon>Actinomycetota</taxon>
        <taxon>Actinomycetes</taxon>
        <taxon>Mycobacteriales</taxon>
        <taxon>Mycobacteriaceae</taxon>
        <taxon>Mycobacterium</taxon>
    </lineage>
</organism>
<proteinExistence type="predicted"/>
<sequence length="350" mass="37977">MSIAAAEGNLGDLFIRRTVTRLVQAKGHEAVLYTGKMGKSYVDAFELPPNWVATPSPMRFLKMLAASCFQRRAVIVMAPAPARLDAKISAVGKRLGVALLIALSSALGNHVAVMGRAIRGSGFLALCGEKLIARCSSLYIARDKQTVLIAGGRAQFKPDLGFAAISLRIKAESTLRPTRNIVALSLRYTPDTKTVRNFVSEMQSAGFKVVTVTQVQQDRALNDEIARVCQIEHIDWPESRSHLAQESLVVSVYNRSVAVVSDRLHALIIGGRYGAVPVIADRVEEDKLHATLDSLLMPQSVWLHGGRRPEGAQSKLDLTVRERERIASAFASAATSLEAPLASLVEKLDS</sequence>
<accession>A0A5Q5BFT2</accession>
<dbReference type="KEGG" id="mmc:Mmcs_0935"/>
<protein>
    <recommendedName>
        <fullName evidence="2">Polysaccharide pyruvyl transferase family protein</fullName>
    </recommendedName>
</protein>
<name>A0A5Q5BFT2_MYCSS</name>
<dbReference type="EMBL" id="CP000384">
    <property type="protein sequence ID" value="ABG07050.1"/>
    <property type="molecule type" value="Genomic_DNA"/>
</dbReference>